<dbReference type="EMBL" id="CCYA01000391">
    <property type="protein sequence ID" value="CEH16841.1"/>
    <property type="molecule type" value="Genomic_DNA"/>
</dbReference>
<reference evidence="2 3" key="1">
    <citation type="submission" date="2014-09" db="EMBL/GenBank/DDBJ databases">
        <authorList>
            <person name="Magalhaes I.L.F."/>
            <person name="Oliveira U."/>
            <person name="Santos F.R."/>
            <person name="Vidigal T.H.D.A."/>
            <person name="Brescovit A.D."/>
            <person name="Santos A.J."/>
        </authorList>
    </citation>
    <scope>NUCLEOTIDE SEQUENCE [LARGE SCALE GENOMIC DNA]</scope>
</reference>
<dbReference type="Proteomes" id="UP000054845">
    <property type="component" value="Unassembled WGS sequence"/>
</dbReference>
<evidence type="ECO:0000256" key="1">
    <source>
        <dbReference type="SAM" id="SignalP"/>
    </source>
</evidence>
<feature type="signal peptide" evidence="1">
    <location>
        <begin position="1"/>
        <end position="30"/>
    </location>
</feature>
<accession>A0A0P1BKU5</accession>
<protein>
    <submittedName>
        <fullName evidence="2">Uncharacterized protein</fullName>
    </submittedName>
</protein>
<dbReference type="AlphaFoldDB" id="A0A0P1BKU5"/>
<name>A0A0P1BKU5_9BASI</name>
<evidence type="ECO:0000313" key="2">
    <source>
        <dbReference type="EMBL" id="CEH16841.1"/>
    </source>
</evidence>
<proteinExistence type="predicted"/>
<evidence type="ECO:0000313" key="3">
    <source>
        <dbReference type="Proteomes" id="UP000054845"/>
    </source>
</evidence>
<feature type="chain" id="PRO_5006059644" evidence="1">
    <location>
        <begin position="31"/>
        <end position="102"/>
    </location>
</feature>
<organism evidence="2 3">
    <name type="scientific">Ceraceosorus bombacis</name>
    <dbReference type="NCBI Taxonomy" id="401625"/>
    <lineage>
        <taxon>Eukaryota</taxon>
        <taxon>Fungi</taxon>
        <taxon>Dikarya</taxon>
        <taxon>Basidiomycota</taxon>
        <taxon>Ustilaginomycotina</taxon>
        <taxon>Exobasidiomycetes</taxon>
        <taxon>Ceraceosorales</taxon>
        <taxon>Ceraceosoraceae</taxon>
        <taxon>Ceraceosorus</taxon>
    </lineage>
</organism>
<keyword evidence="3" id="KW-1185">Reference proteome</keyword>
<keyword evidence="1" id="KW-0732">Signal</keyword>
<dbReference type="OrthoDB" id="10392920at2759"/>
<sequence length="102" mass="10953">MKVFSVPALAAMLLLPSFSVSVIVHWKVQAANCAPFVTASSKEDAAKRFAYKCYAIFGASHWANSIVDGEANGLCTVTDPKTGSPAEAAKLIFDAFCWSYEN</sequence>